<dbReference type="Pfam" id="PF06804">
    <property type="entry name" value="Lipoprotein_18"/>
    <property type="match status" value="1"/>
</dbReference>
<evidence type="ECO:0000313" key="1">
    <source>
        <dbReference type="EMBL" id="PTQ88529.1"/>
    </source>
</evidence>
<comment type="caution">
    <text evidence="1">The sequence shown here is derived from an EMBL/GenBank/DDBJ whole genome shotgun (WGS) entry which is preliminary data.</text>
</comment>
<dbReference type="InterPro" id="IPR042268">
    <property type="entry name" value="BamC_C"/>
</dbReference>
<dbReference type="Proteomes" id="UP000244223">
    <property type="component" value="Unassembled WGS sequence"/>
</dbReference>
<protein>
    <submittedName>
        <fullName evidence="1">NlpB/DapX lipoprotein</fullName>
    </submittedName>
</protein>
<keyword evidence="2" id="KW-1185">Reference proteome</keyword>
<dbReference type="EMBL" id="QAON01000011">
    <property type="protein sequence ID" value="PTQ88529.1"/>
    <property type="molecule type" value="Genomic_DNA"/>
</dbReference>
<dbReference type="AlphaFoldDB" id="A0A2T5IX89"/>
<accession>A0A2T5IX89</accession>
<dbReference type="InterPro" id="IPR010653">
    <property type="entry name" value="NlpB/DapX"/>
</dbReference>
<evidence type="ECO:0000313" key="2">
    <source>
        <dbReference type="Proteomes" id="UP000244223"/>
    </source>
</evidence>
<dbReference type="Gene3D" id="3.30.310.170">
    <property type="entry name" value="Outer membrane protein assembly factor BamC"/>
    <property type="match status" value="1"/>
</dbReference>
<organism evidence="1 2">
    <name type="scientific">Agitococcus lubricus</name>
    <dbReference type="NCBI Taxonomy" id="1077255"/>
    <lineage>
        <taxon>Bacteria</taxon>
        <taxon>Pseudomonadati</taxon>
        <taxon>Pseudomonadota</taxon>
        <taxon>Gammaproteobacteria</taxon>
        <taxon>Moraxellales</taxon>
        <taxon>Moraxellaceae</taxon>
        <taxon>Agitococcus</taxon>
    </lineage>
</organism>
<reference evidence="1 2" key="1">
    <citation type="submission" date="2018-04" db="EMBL/GenBank/DDBJ databases">
        <title>Genomic Encyclopedia of Archaeal and Bacterial Type Strains, Phase II (KMG-II): from individual species to whole genera.</title>
        <authorList>
            <person name="Goeker M."/>
        </authorList>
    </citation>
    <scope>NUCLEOTIDE SEQUENCE [LARGE SCALE GENOMIC DNA]</scope>
    <source>
        <strain evidence="1 2">DSM 5822</strain>
    </source>
</reference>
<proteinExistence type="predicted"/>
<keyword evidence="1" id="KW-0449">Lipoprotein</keyword>
<gene>
    <name evidence="1" type="ORF">C8N29_11151</name>
</gene>
<name>A0A2T5IX89_9GAMM</name>
<sequence length="192" mass="21185">MTLGACSLLPETSLDYQKSPMLAPLVLTEGQTTRPIQPLFAIPDVTTPAENVAVVTEGKGRKQHFAAPLPKPLAIAEVKNAAPIKDSPLKPIIVKDGNNHPVLQTAGDIRLIWDDLERVLTKANIKISDRNQSLGLYFVELSEKSVKQLYQLKLTRTSNDNVISLQKDDDTLADAVVSQRLFETLLTHWPNN</sequence>